<gene>
    <name evidence="1" type="ORF">ASU33_02700</name>
</gene>
<dbReference type="RefSeq" id="WP_059071983.1">
    <property type="nucleotide sequence ID" value="NZ_LNAL01000008.1"/>
</dbReference>
<evidence type="ECO:0008006" key="3">
    <source>
        <dbReference type="Google" id="ProtNLM"/>
    </source>
</evidence>
<organism evidence="1 2">
    <name type="scientific">Solirubrum puertoriconensis</name>
    <dbReference type="NCBI Taxonomy" id="1751427"/>
    <lineage>
        <taxon>Bacteria</taxon>
        <taxon>Pseudomonadati</taxon>
        <taxon>Bacteroidota</taxon>
        <taxon>Cytophagia</taxon>
        <taxon>Cytophagales</taxon>
    </lineage>
</organism>
<comment type="caution">
    <text evidence="1">The sequence shown here is derived from an EMBL/GenBank/DDBJ whole genome shotgun (WGS) entry which is preliminary data.</text>
</comment>
<reference evidence="1 2" key="1">
    <citation type="submission" date="2015-11" db="EMBL/GenBank/DDBJ databases">
        <title>Solirubrum puertoriconensis gen. nov. an environmental bacteria isolated in Puerto Rico.</title>
        <authorList>
            <person name="Cuebas-Irizarry M.F."/>
            <person name="Montalvo-Rodriguez R."/>
        </authorList>
    </citation>
    <scope>NUCLEOTIDE SEQUENCE [LARGE SCALE GENOMIC DNA]</scope>
    <source>
        <strain evidence="1 2">MC1A</strain>
    </source>
</reference>
<dbReference type="AlphaFoldDB" id="A0A9X0HI73"/>
<name>A0A9X0HI73_SOLP1</name>
<dbReference type="Proteomes" id="UP000054223">
    <property type="component" value="Unassembled WGS sequence"/>
</dbReference>
<keyword evidence="2" id="KW-1185">Reference proteome</keyword>
<sequence length="59" mass="6182">MNFNIEEQGLVALSCNELMLVDGGHEGTAYQVGYQIGLAIDAVGKVAAFVGVCAWVATH</sequence>
<protein>
    <recommendedName>
        <fullName evidence="3">Bacteriocin</fullName>
    </recommendedName>
</protein>
<evidence type="ECO:0000313" key="2">
    <source>
        <dbReference type="Proteomes" id="UP000054223"/>
    </source>
</evidence>
<accession>A0A9X0HI73</accession>
<proteinExistence type="predicted"/>
<evidence type="ECO:0000313" key="1">
    <source>
        <dbReference type="EMBL" id="KUG06287.1"/>
    </source>
</evidence>
<dbReference type="EMBL" id="LNAL01000008">
    <property type="protein sequence ID" value="KUG06287.1"/>
    <property type="molecule type" value="Genomic_DNA"/>
</dbReference>